<evidence type="ECO:0008006" key="3">
    <source>
        <dbReference type="Google" id="ProtNLM"/>
    </source>
</evidence>
<proteinExistence type="predicted"/>
<comment type="caution">
    <text evidence="1">The sequence shown here is derived from an EMBL/GenBank/DDBJ whole genome shotgun (WGS) entry which is preliminary data.</text>
</comment>
<evidence type="ECO:0000313" key="2">
    <source>
        <dbReference type="Proteomes" id="UP000436088"/>
    </source>
</evidence>
<gene>
    <name evidence="1" type="ORF">F3Y22_tig00111105pilonHSYRG00812</name>
</gene>
<dbReference type="EMBL" id="VEPZ02001236">
    <property type="protein sequence ID" value="KAE8684961.1"/>
    <property type="molecule type" value="Genomic_DNA"/>
</dbReference>
<name>A0A6A2YZC2_HIBSY</name>
<keyword evidence="2" id="KW-1185">Reference proteome</keyword>
<sequence length="169" mass="18875">MTNAEHARRHFTMDGSCLICSAPVEDINHLLRRCPSVIFIWSALVKENKLSELIEMNLHDLKALNLGNAADFVGHDRRGFIWASTCKALLEERSKQPPYYDSNVRSTCWNRPPIGGVKINSDGAWHRGLGTTSCGGIVRNHEGRWVVGFSKFIGIRPASNVYATCQFSS</sequence>
<protein>
    <recommendedName>
        <fullName evidence="3">RNase H type-1 domain-containing protein</fullName>
    </recommendedName>
</protein>
<dbReference type="AlphaFoldDB" id="A0A6A2YZC2"/>
<dbReference type="PANTHER" id="PTHR47723">
    <property type="entry name" value="OS05G0353850 PROTEIN"/>
    <property type="match status" value="1"/>
</dbReference>
<reference evidence="1" key="1">
    <citation type="submission" date="2019-09" db="EMBL/GenBank/DDBJ databases">
        <title>Draft genome information of white flower Hibiscus syriacus.</title>
        <authorList>
            <person name="Kim Y.-M."/>
        </authorList>
    </citation>
    <scope>NUCLEOTIDE SEQUENCE [LARGE SCALE GENOMIC DNA]</scope>
    <source>
        <strain evidence="1">YM2019G1</strain>
    </source>
</reference>
<organism evidence="1 2">
    <name type="scientific">Hibiscus syriacus</name>
    <name type="common">Rose of Sharon</name>
    <dbReference type="NCBI Taxonomy" id="106335"/>
    <lineage>
        <taxon>Eukaryota</taxon>
        <taxon>Viridiplantae</taxon>
        <taxon>Streptophyta</taxon>
        <taxon>Embryophyta</taxon>
        <taxon>Tracheophyta</taxon>
        <taxon>Spermatophyta</taxon>
        <taxon>Magnoliopsida</taxon>
        <taxon>eudicotyledons</taxon>
        <taxon>Gunneridae</taxon>
        <taxon>Pentapetalae</taxon>
        <taxon>rosids</taxon>
        <taxon>malvids</taxon>
        <taxon>Malvales</taxon>
        <taxon>Malvaceae</taxon>
        <taxon>Malvoideae</taxon>
        <taxon>Hibiscus</taxon>
    </lineage>
</organism>
<dbReference type="PANTHER" id="PTHR47723:SF13">
    <property type="entry name" value="PUTATIVE-RELATED"/>
    <property type="match status" value="1"/>
</dbReference>
<dbReference type="Proteomes" id="UP000436088">
    <property type="component" value="Unassembled WGS sequence"/>
</dbReference>
<evidence type="ECO:0000313" key="1">
    <source>
        <dbReference type="EMBL" id="KAE8684961.1"/>
    </source>
</evidence>
<accession>A0A6A2YZC2</accession>
<dbReference type="InterPro" id="IPR053151">
    <property type="entry name" value="RNase_H-like"/>
</dbReference>